<evidence type="ECO:0000259" key="2">
    <source>
        <dbReference type="Pfam" id="PF18962"/>
    </source>
</evidence>
<feature type="signal peptide" evidence="1">
    <location>
        <begin position="1"/>
        <end position="37"/>
    </location>
</feature>
<name>A0ABP7NJF0_9BACT</name>
<feature type="domain" description="Secretion system C-terminal sorting" evidence="2">
    <location>
        <begin position="795"/>
        <end position="865"/>
    </location>
</feature>
<evidence type="ECO:0000256" key="1">
    <source>
        <dbReference type="SAM" id="SignalP"/>
    </source>
</evidence>
<gene>
    <name evidence="3" type="ORF">GCM10022406_31010</name>
</gene>
<dbReference type="Pfam" id="PF17164">
    <property type="entry name" value="DUF5122"/>
    <property type="match status" value="13"/>
</dbReference>
<feature type="chain" id="PRO_5045158754" description="Secretion system C-terminal sorting domain-containing protein" evidence="1">
    <location>
        <begin position="38"/>
        <end position="866"/>
    </location>
</feature>
<dbReference type="InterPro" id="IPR013431">
    <property type="entry name" value="Delta_60_rpt"/>
</dbReference>
<proteinExistence type="predicted"/>
<protein>
    <recommendedName>
        <fullName evidence="2">Secretion system C-terminal sorting domain-containing protein</fullName>
    </recommendedName>
</protein>
<evidence type="ECO:0000313" key="3">
    <source>
        <dbReference type="EMBL" id="GAA3947021.1"/>
    </source>
</evidence>
<accession>A0ABP7NJF0</accession>
<keyword evidence="4" id="KW-1185">Reference proteome</keyword>
<organism evidence="3 4">
    <name type="scientific">Hymenobacter algoricola</name>
    <dbReference type="NCBI Taxonomy" id="486267"/>
    <lineage>
        <taxon>Bacteria</taxon>
        <taxon>Pseudomonadati</taxon>
        <taxon>Bacteroidota</taxon>
        <taxon>Cytophagia</taxon>
        <taxon>Cytophagales</taxon>
        <taxon>Hymenobacteraceae</taxon>
        <taxon>Hymenobacter</taxon>
    </lineage>
</organism>
<reference evidence="4" key="1">
    <citation type="journal article" date="2019" name="Int. J. Syst. Evol. Microbiol.">
        <title>The Global Catalogue of Microorganisms (GCM) 10K type strain sequencing project: providing services to taxonomists for standard genome sequencing and annotation.</title>
        <authorList>
            <consortium name="The Broad Institute Genomics Platform"/>
            <consortium name="The Broad Institute Genome Sequencing Center for Infectious Disease"/>
            <person name="Wu L."/>
            <person name="Ma J."/>
        </authorList>
    </citation>
    <scope>NUCLEOTIDE SEQUENCE [LARGE SCALE GENOMIC DNA]</scope>
    <source>
        <strain evidence="4">JCM 17214</strain>
    </source>
</reference>
<sequence length="866" mass="89456">MLPFSAATLTTIPMNHLFRTAALGAVLLFSAAPLSHAQTLDPAFPVTDVYQPATVRALLRQADGRYVVSGNFIQANGVASPRMVRLNADGTLDQSFTTLAAVQTAPVGLRQLPSGRLLLLGSGTLSVAGQSFRNLVQLNADGSLGPALATGTGSSGLAKVVRVQPDGKILLGGTFTAFNGVASPSFVRLNADGSVDTQFAANLGSGFTGEVTTMLVQPDGKIVAGGRFQNFNGTGRRMLVRLNADGSYDGSFTPVVNGPAYAYVAHLGLDPRTNNLIIEGSGLQTPAGNFQFLQRLTTTGTYDPQFNPASGQATCFATDYSGNDQLLVDDQGRVLLGSCFENYYGAPAPVNSSLVRLLPTGTLDPSFAPGPNLLGTINSLVLQPDGSVVVAGNLKNAFATIGTSLVRLTSSAQPDLTFRADLLAAGYVNTLLSQPDGKLLVAGRFTSVSGQPAGNLLRLNPDGSRDAAFAAAGPDYTVESLALQTDGKILVGGRFRKVAGNAAPLLARLQPGGQFDPTFSTGFIPNGTGSTVSALAVQPDGSVLVGGTTLSFTGTFGTALHRLLPTGQTDQTYEANLTASPVKQEQVLSLALLPDGRLYSSSFFYATNPTPGPVLVRRNLDGTLDPSFTVPTVASGAWVQQVLPLAGGKVLAAGSFASYNGAARMDLARLNADGSVDASFDAGLTAGATLSQVTVQPNGRLLLSSSLSLRVGGVSKGPLVRLLPDGGLDNTFGAGPALVTGAVYSTLVQADGGIVVGGQFSQVDGQPRLSLARLTAPQVLAAAPSALADATTEAWPNPAHDVLHLRLNPALRPQQVALLDLTGRIVREQKHLSATADVPVQHLPAGLYLLRVTCADGPVTRRIVVE</sequence>
<dbReference type="EMBL" id="BAABDH010000101">
    <property type="protein sequence ID" value="GAA3947021.1"/>
    <property type="molecule type" value="Genomic_DNA"/>
</dbReference>
<dbReference type="InterPro" id="IPR026444">
    <property type="entry name" value="Secre_tail"/>
</dbReference>
<dbReference type="NCBIfam" id="TIGR02608">
    <property type="entry name" value="delta_60_rpt"/>
    <property type="match status" value="10"/>
</dbReference>
<dbReference type="NCBIfam" id="TIGR04183">
    <property type="entry name" value="Por_Secre_tail"/>
    <property type="match status" value="1"/>
</dbReference>
<dbReference type="Gene3D" id="2.80.10.50">
    <property type="match status" value="6"/>
</dbReference>
<evidence type="ECO:0000313" key="4">
    <source>
        <dbReference type="Proteomes" id="UP001499909"/>
    </source>
</evidence>
<dbReference type="SUPFAM" id="SSF63829">
    <property type="entry name" value="Calcium-dependent phosphotriesterase"/>
    <property type="match status" value="2"/>
</dbReference>
<keyword evidence="1" id="KW-0732">Signal</keyword>
<dbReference type="Proteomes" id="UP001499909">
    <property type="component" value="Unassembled WGS sequence"/>
</dbReference>
<comment type="caution">
    <text evidence="3">The sequence shown here is derived from an EMBL/GenBank/DDBJ whole genome shotgun (WGS) entry which is preliminary data.</text>
</comment>
<dbReference type="SUPFAM" id="SSF101898">
    <property type="entry name" value="NHL repeat"/>
    <property type="match status" value="1"/>
</dbReference>
<dbReference type="Pfam" id="PF18962">
    <property type="entry name" value="Por_Secre_tail"/>
    <property type="match status" value="1"/>
</dbReference>